<sequence length="144" mass="16046">VQISSLLGAGSREFSPPGITTPWSRINEARWSTTTQSERQQIDLLPHLSHDHNVTSGLGNNPDCLGCRRLSFFCPRNGGDLRRLGFHGDVDVVKKDVVVTWETTEQTLDWVVDLCENAVFLVDLPTILDVVLRFSCRSVGLVLE</sequence>
<organism evidence="1 2">
    <name type="scientific">Batillaria attramentaria</name>
    <dbReference type="NCBI Taxonomy" id="370345"/>
    <lineage>
        <taxon>Eukaryota</taxon>
        <taxon>Metazoa</taxon>
        <taxon>Spiralia</taxon>
        <taxon>Lophotrochozoa</taxon>
        <taxon>Mollusca</taxon>
        <taxon>Gastropoda</taxon>
        <taxon>Caenogastropoda</taxon>
        <taxon>Sorbeoconcha</taxon>
        <taxon>Cerithioidea</taxon>
        <taxon>Batillariidae</taxon>
        <taxon>Batillaria</taxon>
    </lineage>
</organism>
<protein>
    <submittedName>
        <fullName evidence="1">Uncharacterized protein</fullName>
    </submittedName>
</protein>
<name>A0ABD0L909_9CAEN</name>
<proteinExistence type="predicted"/>
<feature type="non-terminal residue" evidence="1">
    <location>
        <position position="1"/>
    </location>
</feature>
<evidence type="ECO:0000313" key="2">
    <source>
        <dbReference type="Proteomes" id="UP001519460"/>
    </source>
</evidence>
<keyword evidence="2" id="KW-1185">Reference proteome</keyword>
<dbReference type="AlphaFoldDB" id="A0ABD0L909"/>
<comment type="caution">
    <text evidence="1">The sequence shown here is derived from an EMBL/GenBank/DDBJ whole genome shotgun (WGS) entry which is preliminary data.</text>
</comment>
<reference evidence="1 2" key="1">
    <citation type="journal article" date="2023" name="Sci. Data">
        <title>Genome assembly of the Korean intertidal mud-creeper Batillaria attramentaria.</title>
        <authorList>
            <person name="Patra A.K."/>
            <person name="Ho P.T."/>
            <person name="Jun S."/>
            <person name="Lee S.J."/>
            <person name="Kim Y."/>
            <person name="Won Y.J."/>
        </authorList>
    </citation>
    <scope>NUCLEOTIDE SEQUENCE [LARGE SCALE GENOMIC DNA]</scope>
    <source>
        <strain evidence="1">Wonlab-2016</strain>
    </source>
</reference>
<gene>
    <name evidence="1" type="ORF">BaRGS_00012879</name>
</gene>
<dbReference type="EMBL" id="JACVVK020000071">
    <property type="protein sequence ID" value="KAK7495889.1"/>
    <property type="molecule type" value="Genomic_DNA"/>
</dbReference>
<accession>A0ABD0L909</accession>
<evidence type="ECO:0000313" key="1">
    <source>
        <dbReference type="EMBL" id="KAK7495889.1"/>
    </source>
</evidence>
<dbReference type="Proteomes" id="UP001519460">
    <property type="component" value="Unassembled WGS sequence"/>
</dbReference>